<dbReference type="Gene3D" id="3.30.1330.40">
    <property type="entry name" value="RutC-like"/>
    <property type="match status" value="1"/>
</dbReference>
<dbReference type="SUPFAM" id="SSF55298">
    <property type="entry name" value="YjgF-like"/>
    <property type="match status" value="1"/>
</dbReference>
<protein>
    <submittedName>
        <fullName evidence="1">RidA family protein</fullName>
    </submittedName>
</protein>
<dbReference type="GO" id="GO:0005829">
    <property type="term" value="C:cytosol"/>
    <property type="evidence" value="ECO:0007669"/>
    <property type="project" value="TreeGrafter"/>
</dbReference>
<organism evidence="1 2">
    <name type="scientific">Scleromatobacter humisilvae</name>
    <dbReference type="NCBI Taxonomy" id="2897159"/>
    <lineage>
        <taxon>Bacteria</taxon>
        <taxon>Pseudomonadati</taxon>
        <taxon>Pseudomonadota</taxon>
        <taxon>Betaproteobacteria</taxon>
        <taxon>Burkholderiales</taxon>
        <taxon>Sphaerotilaceae</taxon>
        <taxon>Scleromatobacter</taxon>
    </lineage>
</organism>
<dbReference type="AlphaFoldDB" id="A0A9X2C245"/>
<evidence type="ECO:0000313" key="1">
    <source>
        <dbReference type="EMBL" id="MCK9686419.1"/>
    </source>
</evidence>
<dbReference type="InterPro" id="IPR035959">
    <property type="entry name" value="RutC-like_sf"/>
</dbReference>
<evidence type="ECO:0000313" key="2">
    <source>
        <dbReference type="Proteomes" id="UP001139353"/>
    </source>
</evidence>
<keyword evidence="2" id="KW-1185">Reference proteome</keyword>
<dbReference type="Proteomes" id="UP001139353">
    <property type="component" value="Unassembled WGS sequence"/>
</dbReference>
<dbReference type="InterPro" id="IPR006175">
    <property type="entry name" value="YjgF/YER057c/UK114"/>
</dbReference>
<reference evidence="1" key="1">
    <citation type="submission" date="2021-11" db="EMBL/GenBank/DDBJ databases">
        <title>BS-T2-15 a new species belonging to the Comamonadaceae family isolated from the soil of a French oak forest.</title>
        <authorList>
            <person name="Mieszkin S."/>
            <person name="Alain K."/>
        </authorList>
    </citation>
    <scope>NUCLEOTIDE SEQUENCE</scope>
    <source>
        <strain evidence="1">BS-T2-15</strain>
    </source>
</reference>
<dbReference type="EMBL" id="JAJLJH010000002">
    <property type="protein sequence ID" value="MCK9686419.1"/>
    <property type="molecule type" value="Genomic_DNA"/>
</dbReference>
<comment type="caution">
    <text evidence="1">The sequence shown here is derived from an EMBL/GenBank/DDBJ whole genome shotgun (WGS) entry which is preliminary data.</text>
</comment>
<gene>
    <name evidence="1" type="ORF">LPC04_11945</name>
</gene>
<dbReference type="Pfam" id="PF01042">
    <property type="entry name" value="Ribonuc_L-PSP"/>
    <property type="match status" value="1"/>
</dbReference>
<accession>A0A9X2C245</accession>
<proteinExistence type="predicted"/>
<name>A0A9X2C245_9BURK</name>
<sequence length="125" mass="13323">MSIERIPFPMPIPLSAAVRAGGFVFLSGVVALGEGGKVIDGGIREQTRAVLERIAELLSEIGLNARDVVRSSVWLADLADSAAFNEEYERFFRGALPARSAVQSALYGGALVEVEVQAWCGTRSA</sequence>
<dbReference type="PANTHER" id="PTHR11803">
    <property type="entry name" value="2-IMINOBUTANOATE/2-IMINOPROPANOATE DEAMINASE RIDA"/>
    <property type="match status" value="1"/>
</dbReference>
<dbReference type="CDD" id="cd00448">
    <property type="entry name" value="YjgF_YER057c_UK114_family"/>
    <property type="match status" value="1"/>
</dbReference>
<dbReference type="GO" id="GO:0019239">
    <property type="term" value="F:deaminase activity"/>
    <property type="evidence" value="ECO:0007669"/>
    <property type="project" value="TreeGrafter"/>
</dbReference>
<dbReference type="PANTHER" id="PTHR11803:SF39">
    <property type="entry name" value="2-IMINOBUTANOATE_2-IMINOPROPANOATE DEAMINASE"/>
    <property type="match status" value="1"/>
</dbReference>
<dbReference type="RefSeq" id="WP_275682443.1">
    <property type="nucleotide sequence ID" value="NZ_JAJLJH010000002.1"/>
</dbReference>